<comment type="caution">
    <text evidence="1">The sequence shown here is derived from an EMBL/GenBank/DDBJ whole genome shotgun (WGS) entry which is preliminary data.</text>
</comment>
<gene>
    <name evidence="1" type="ORF">F2P81_012146</name>
</gene>
<evidence type="ECO:0000313" key="1">
    <source>
        <dbReference type="EMBL" id="KAF0034388.1"/>
    </source>
</evidence>
<dbReference type="Proteomes" id="UP000438429">
    <property type="component" value="Unassembled WGS sequence"/>
</dbReference>
<organism evidence="1 2">
    <name type="scientific">Scophthalmus maximus</name>
    <name type="common">Turbot</name>
    <name type="synonym">Psetta maxima</name>
    <dbReference type="NCBI Taxonomy" id="52904"/>
    <lineage>
        <taxon>Eukaryota</taxon>
        <taxon>Metazoa</taxon>
        <taxon>Chordata</taxon>
        <taxon>Craniata</taxon>
        <taxon>Vertebrata</taxon>
        <taxon>Euteleostomi</taxon>
        <taxon>Actinopterygii</taxon>
        <taxon>Neopterygii</taxon>
        <taxon>Teleostei</taxon>
        <taxon>Neoteleostei</taxon>
        <taxon>Acanthomorphata</taxon>
        <taxon>Carangaria</taxon>
        <taxon>Pleuronectiformes</taxon>
        <taxon>Pleuronectoidei</taxon>
        <taxon>Scophthalmidae</taxon>
        <taxon>Scophthalmus</taxon>
    </lineage>
</organism>
<dbReference type="AlphaFoldDB" id="A0A6A4SQJ9"/>
<accession>A0A6A4SQJ9</accession>
<dbReference type="EMBL" id="VEVO01000011">
    <property type="protein sequence ID" value="KAF0034388.1"/>
    <property type="molecule type" value="Genomic_DNA"/>
</dbReference>
<proteinExistence type="predicted"/>
<evidence type="ECO:0000313" key="2">
    <source>
        <dbReference type="Proteomes" id="UP000438429"/>
    </source>
</evidence>
<protein>
    <submittedName>
        <fullName evidence="1">Uncharacterized protein</fullName>
    </submittedName>
</protein>
<reference evidence="1 2" key="1">
    <citation type="submission" date="2019-06" db="EMBL/GenBank/DDBJ databases">
        <title>Draft genomes of female and male turbot (Scophthalmus maximus).</title>
        <authorList>
            <person name="Xu H."/>
            <person name="Xu X.-W."/>
            <person name="Shao C."/>
            <person name="Chen S."/>
        </authorList>
    </citation>
    <scope>NUCLEOTIDE SEQUENCE [LARGE SCALE GENOMIC DNA]</scope>
    <source>
        <strain evidence="1">Ysfricsl-2016a</strain>
        <tissue evidence="1">Blood</tissue>
    </source>
</reference>
<sequence length="163" mass="19313">MEGPTKTKASRQMFSAAGYRDNNEIIETELEFGRNIPKLLRLVEWTISKRTRFENDVAVTKATASYPSRLDYRRRRCSEGIEDENTQKGQAAALTHKYYKQRGGRPRRSEETQRTERRLDDTWKCDGGLFSLRWLRGKWNNSVLEPRTEKRRRAATLNRWEKK</sequence>
<name>A0A6A4SQJ9_SCOMX</name>